<keyword evidence="3 4" id="KW-0501">Molybdenum cofactor biosynthesis</keyword>
<evidence type="ECO:0000256" key="5">
    <source>
        <dbReference type="SAM" id="MobiDB-lite"/>
    </source>
</evidence>
<feature type="binding site" evidence="4">
    <location>
        <begin position="123"/>
        <end position="125"/>
    </location>
    <ligand>
        <name>substrate</name>
    </ligand>
</feature>
<dbReference type="OrthoDB" id="5531344at2759"/>
<keyword evidence="2 4" id="KW-0808">Transferase</keyword>
<evidence type="ECO:0000313" key="6">
    <source>
        <dbReference type="EMBL" id="RUS73086.1"/>
    </source>
</evidence>
<dbReference type="InterPro" id="IPR028888">
    <property type="entry name" value="MOCS2B_euk"/>
</dbReference>
<proteinExistence type="inferred from homology"/>
<comment type="similarity">
    <text evidence="4">Belongs to the MoaE family. MOCS2B subfamily.</text>
</comment>
<dbReference type="GO" id="GO:0006777">
    <property type="term" value="P:Mo-molybdopterin cofactor biosynthetic process"/>
    <property type="evidence" value="ECO:0007669"/>
    <property type="project" value="UniProtKB-UniRule"/>
</dbReference>
<dbReference type="GO" id="GO:1990140">
    <property type="term" value="C:molybdopterin synthase complex"/>
    <property type="evidence" value="ECO:0007669"/>
    <property type="project" value="UniProtKB-UniRule"/>
</dbReference>
<dbReference type="CDD" id="cd00756">
    <property type="entry name" value="MoaE"/>
    <property type="match status" value="1"/>
</dbReference>
<evidence type="ECO:0000256" key="2">
    <source>
        <dbReference type="ARBA" id="ARBA00022679"/>
    </source>
</evidence>
<comment type="subunit">
    <text evidence="4">Heterotetramer; composed of 2 small (MOCS2A) and 2 large (MOCS2B) subunits.</text>
</comment>
<dbReference type="InterPro" id="IPR003448">
    <property type="entry name" value="Mopterin_biosynth_MoaE"/>
</dbReference>
<dbReference type="FunFam" id="3.90.1170.40:FF:000002">
    <property type="entry name" value="Molybdopterin synthase catalytic subunit"/>
    <property type="match status" value="1"/>
</dbReference>
<dbReference type="PANTHER" id="PTHR23404">
    <property type="entry name" value="MOLYBDOPTERIN SYNTHASE RELATED"/>
    <property type="match status" value="1"/>
</dbReference>
<dbReference type="AlphaFoldDB" id="A0A3S0ZED9"/>
<dbReference type="GO" id="GO:0030366">
    <property type="term" value="F:molybdopterin synthase activity"/>
    <property type="evidence" value="ECO:0007669"/>
    <property type="project" value="UniProtKB-UniRule"/>
</dbReference>
<dbReference type="Gene3D" id="3.90.1170.40">
    <property type="entry name" value="Molybdopterin biosynthesis MoaE subunit"/>
    <property type="match status" value="1"/>
</dbReference>
<gene>
    <name evidence="6" type="ORF">EGW08_019147</name>
</gene>
<dbReference type="HAMAP" id="MF_03052">
    <property type="entry name" value="MOC2B"/>
    <property type="match status" value="1"/>
</dbReference>
<organism evidence="6 7">
    <name type="scientific">Elysia chlorotica</name>
    <name type="common">Eastern emerald elysia</name>
    <name type="synonym">Sea slug</name>
    <dbReference type="NCBI Taxonomy" id="188477"/>
    <lineage>
        <taxon>Eukaryota</taxon>
        <taxon>Metazoa</taxon>
        <taxon>Spiralia</taxon>
        <taxon>Lophotrochozoa</taxon>
        <taxon>Mollusca</taxon>
        <taxon>Gastropoda</taxon>
        <taxon>Heterobranchia</taxon>
        <taxon>Euthyneura</taxon>
        <taxon>Panpulmonata</taxon>
        <taxon>Sacoglossa</taxon>
        <taxon>Placobranchoidea</taxon>
        <taxon>Plakobranchidae</taxon>
        <taxon>Elysia</taxon>
    </lineage>
</organism>
<feature type="binding site" evidence="4">
    <location>
        <begin position="100"/>
        <end position="101"/>
    </location>
    <ligand>
        <name>substrate</name>
    </ligand>
</feature>
<comment type="caution">
    <text evidence="6">The sequence shown here is derived from an EMBL/GenBank/DDBJ whole genome shotgun (WGS) entry which is preliminary data.</text>
</comment>
<evidence type="ECO:0000256" key="3">
    <source>
        <dbReference type="ARBA" id="ARBA00023150"/>
    </source>
</evidence>
<dbReference type="EC" id="2.8.1.12" evidence="4"/>
<keyword evidence="7" id="KW-1185">Reference proteome</keyword>
<name>A0A3S0ZED9_ELYCH</name>
<dbReference type="EMBL" id="RQTK01000978">
    <property type="protein sequence ID" value="RUS73086.1"/>
    <property type="molecule type" value="Genomic_DNA"/>
</dbReference>
<accession>A0A3S0ZED9</accession>
<comment type="pathway">
    <text evidence="4">Cofactor biosynthesis; molybdopterin biosynthesis.</text>
</comment>
<comment type="subcellular location">
    <subcellularLocation>
        <location evidence="4">Cytoplasm</location>
    </subcellularLocation>
</comment>
<comment type="catalytic activity">
    <reaction evidence="4">
        <text>2 [molybdopterin-synthase sulfur-carrier protein]-C-terminal-Gly-aminoethanethioate + cyclic pyranopterin phosphate + H2O = molybdopterin + 2 [molybdopterin-synthase sulfur-carrier protein]-C-terminal Gly-Gly + 2 H(+)</text>
        <dbReference type="Rhea" id="RHEA:26333"/>
        <dbReference type="Rhea" id="RHEA-COMP:12202"/>
        <dbReference type="Rhea" id="RHEA-COMP:19907"/>
        <dbReference type="ChEBI" id="CHEBI:15377"/>
        <dbReference type="ChEBI" id="CHEBI:15378"/>
        <dbReference type="ChEBI" id="CHEBI:58698"/>
        <dbReference type="ChEBI" id="CHEBI:59648"/>
        <dbReference type="ChEBI" id="CHEBI:90778"/>
        <dbReference type="ChEBI" id="CHEBI:232372"/>
        <dbReference type="EC" id="2.8.1.12"/>
    </reaction>
</comment>
<dbReference type="Proteomes" id="UP000271974">
    <property type="component" value="Unassembled WGS sequence"/>
</dbReference>
<dbReference type="SUPFAM" id="SSF54690">
    <property type="entry name" value="Molybdopterin synthase subunit MoaE"/>
    <property type="match status" value="1"/>
</dbReference>
<feature type="region of interest" description="Disordered" evidence="5">
    <location>
        <begin position="141"/>
        <end position="177"/>
    </location>
</feature>
<evidence type="ECO:0000313" key="7">
    <source>
        <dbReference type="Proteomes" id="UP000271974"/>
    </source>
</evidence>
<reference evidence="6 7" key="1">
    <citation type="submission" date="2019-01" db="EMBL/GenBank/DDBJ databases">
        <title>A draft genome assembly of the solar-powered sea slug Elysia chlorotica.</title>
        <authorList>
            <person name="Cai H."/>
            <person name="Li Q."/>
            <person name="Fang X."/>
            <person name="Li J."/>
            <person name="Curtis N.E."/>
            <person name="Altenburger A."/>
            <person name="Shibata T."/>
            <person name="Feng M."/>
            <person name="Maeda T."/>
            <person name="Schwartz J.A."/>
            <person name="Shigenobu S."/>
            <person name="Lundholm N."/>
            <person name="Nishiyama T."/>
            <person name="Yang H."/>
            <person name="Hasebe M."/>
            <person name="Li S."/>
            <person name="Pierce S.K."/>
            <person name="Wang J."/>
        </authorList>
    </citation>
    <scope>NUCLEOTIDE SEQUENCE [LARGE SCALE GENOMIC DNA]</scope>
    <source>
        <strain evidence="6">EC2010</strain>
        <tissue evidence="6">Whole organism of an adult</tissue>
    </source>
</reference>
<evidence type="ECO:0000256" key="4">
    <source>
        <dbReference type="HAMAP-Rule" id="MF_03052"/>
    </source>
</evidence>
<protein>
    <recommendedName>
        <fullName evidence="4">Molybdopterin synthase catalytic subunit</fullName>
        <ecNumber evidence="4">2.8.1.12</ecNumber>
    </recommendedName>
    <alternativeName>
        <fullName evidence="4">Molybdenum cofactor synthesis protein 2 large subunit</fullName>
    </alternativeName>
    <alternativeName>
        <fullName evidence="4">Molybdenum cofactor synthesis protein 2B</fullName>
        <shortName evidence="4">MOCS2B</shortName>
    </alternativeName>
</protein>
<keyword evidence="1 4" id="KW-0963">Cytoplasm</keyword>
<sequence length="177" mass="19679">MDIVDVVETELKTNEIIDSVSSPSCGAVSVFVGTTRDNFDGKTVLRLEYEAYLPMAKRKMLEVCADIRKRWKVENISMIHRIGVVPVKEASIVIAISSAHRKESLEAVQYAIETVKAIVPVWKKEIYADNSASWKKNKECAWGTDDVPSNEPPVERTTEISADESGDGAQGMMMDKL</sequence>
<dbReference type="InterPro" id="IPR036563">
    <property type="entry name" value="MoaE_sf"/>
</dbReference>
<evidence type="ECO:0000256" key="1">
    <source>
        <dbReference type="ARBA" id="ARBA00022490"/>
    </source>
</evidence>
<comment type="function">
    <text evidence="4">Catalytic subunit of the molybdopterin synthase complex, a complex that catalyzes the conversion of precursor Z into molybdopterin. Acts by mediating the incorporation of 2 sulfur atoms from thiocarboxylated MOCS2A into precursor Z to generate a dithiolene group.</text>
</comment>
<dbReference type="STRING" id="188477.A0A3S0ZED9"/>
<feature type="binding site" evidence="4">
    <location>
        <position position="116"/>
    </location>
    <ligand>
        <name>substrate</name>
    </ligand>
</feature>
<dbReference type="UniPathway" id="UPA00344"/>
<dbReference type="Pfam" id="PF02391">
    <property type="entry name" value="MoaE"/>
    <property type="match status" value="1"/>
</dbReference>